<dbReference type="AlphaFoldDB" id="A0A232FEV1"/>
<comment type="caution">
    <text evidence="1">The sequence shown here is derived from an EMBL/GenBank/DDBJ whole genome shotgun (WGS) entry which is preliminary data.</text>
</comment>
<organism evidence="1 2">
    <name type="scientific">Trichomalopsis sarcophagae</name>
    <dbReference type="NCBI Taxonomy" id="543379"/>
    <lineage>
        <taxon>Eukaryota</taxon>
        <taxon>Metazoa</taxon>
        <taxon>Ecdysozoa</taxon>
        <taxon>Arthropoda</taxon>
        <taxon>Hexapoda</taxon>
        <taxon>Insecta</taxon>
        <taxon>Pterygota</taxon>
        <taxon>Neoptera</taxon>
        <taxon>Endopterygota</taxon>
        <taxon>Hymenoptera</taxon>
        <taxon>Apocrita</taxon>
        <taxon>Proctotrupomorpha</taxon>
        <taxon>Chalcidoidea</taxon>
        <taxon>Pteromalidae</taxon>
        <taxon>Pteromalinae</taxon>
        <taxon>Trichomalopsis</taxon>
    </lineage>
</organism>
<reference evidence="1 2" key="1">
    <citation type="journal article" date="2017" name="Curr. Biol.">
        <title>The Evolution of Venom by Co-option of Single-Copy Genes.</title>
        <authorList>
            <person name="Martinson E.O."/>
            <person name="Mrinalini"/>
            <person name="Kelkar Y.D."/>
            <person name="Chang C.H."/>
            <person name="Werren J.H."/>
        </authorList>
    </citation>
    <scope>NUCLEOTIDE SEQUENCE [LARGE SCALE GENOMIC DNA]</scope>
    <source>
        <strain evidence="1 2">Alberta</strain>
        <tissue evidence="1">Whole body</tissue>
    </source>
</reference>
<keyword evidence="2" id="KW-1185">Reference proteome</keyword>
<protein>
    <submittedName>
        <fullName evidence="1">Uncharacterized protein</fullName>
    </submittedName>
</protein>
<dbReference type="EMBL" id="NNAY01000327">
    <property type="protein sequence ID" value="OXU29202.1"/>
    <property type="molecule type" value="Genomic_DNA"/>
</dbReference>
<gene>
    <name evidence="1" type="ORF">TSAR_003543</name>
</gene>
<sequence>MVPFVLWRELPDSPSFYPKCLRLFVSLWRESRPSSLSIQGSSGFSRHFGENPLPLPLSIQGTSDFSTHFGERWSSLLVKVLTPRRSTND</sequence>
<name>A0A232FEV1_9HYME</name>
<evidence type="ECO:0000313" key="2">
    <source>
        <dbReference type="Proteomes" id="UP000215335"/>
    </source>
</evidence>
<dbReference type="Proteomes" id="UP000215335">
    <property type="component" value="Unassembled WGS sequence"/>
</dbReference>
<proteinExistence type="predicted"/>
<accession>A0A232FEV1</accession>
<evidence type="ECO:0000313" key="1">
    <source>
        <dbReference type="EMBL" id="OXU29202.1"/>
    </source>
</evidence>